<dbReference type="SUPFAM" id="SSF158442">
    <property type="entry name" value="DsbB-like"/>
    <property type="match status" value="1"/>
</dbReference>
<dbReference type="Proteomes" id="UP001363460">
    <property type="component" value="Chromosome"/>
</dbReference>
<gene>
    <name evidence="6" type="ORF">V8J38_10305</name>
</gene>
<evidence type="ECO:0000313" key="6">
    <source>
        <dbReference type="EMBL" id="WWT53650.1"/>
    </source>
</evidence>
<dbReference type="Pfam" id="PF02600">
    <property type="entry name" value="DsbB"/>
    <property type="match status" value="1"/>
</dbReference>
<feature type="transmembrane region" description="Helical" evidence="5">
    <location>
        <begin position="20"/>
        <end position="40"/>
    </location>
</feature>
<evidence type="ECO:0000256" key="1">
    <source>
        <dbReference type="ARBA" id="ARBA00004141"/>
    </source>
</evidence>
<name>A0ABZ2I7S7_9CAUL</name>
<sequence>MNKIMSLLGSALLNRRIVGAAILAVVLFTLAVDLAGLVFPCPYCRVQRFALGVLALILMLKSYDALWSRYIAAVVGMMGLVVGISQNFNHIKKINNGSFDWSALWIGHPWILSGLAILALTWQLFLIFDVDRRSAR</sequence>
<keyword evidence="4 5" id="KW-0472">Membrane</keyword>
<comment type="subcellular location">
    <subcellularLocation>
        <location evidence="1">Membrane</location>
        <topology evidence="1">Multi-pass membrane protein</topology>
    </subcellularLocation>
</comment>
<evidence type="ECO:0000256" key="2">
    <source>
        <dbReference type="ARBA" id="ARBA00022692"/>
    </source>
</evidence>
<dbReference type="InterPro" id="IPR003752">
    <property type="entry name" value="DiS_bond_form_DsbB/BdbC"/>
</dbReference>
<reference evidence="6 7" key="1">
    <citation type="submission" date="2024-02" db="EMBL/GenBank/DDBJ databases">
        <title>Distribution and functional of Brevundimonas-related endobacteria within Verticillium dahliae.</title>
        <authorList>
            <person name="Zeng H."/>
        </authorList>
    </citation>
    <scope>NUCLEOTIDE SEQUENCE [LARGE SCALE GENOMIC DNA]</scope>
    <source>
        <strain evidence="6 7">TRM 44200</strain>
    </source>
</reference>
<evidence type="ECO:0000256" key="5">
    <source>
        <dbReference type="SAM" id="Phobius"/>
    </source>
</evidence>
<accession>A0ABZ2I7S7</accession>
<dbReference type="EMBL" id="CP146369">
    <property type="protein sequence ID" value="WWT53650.1"/>
    <property type="molecule type" value="Genomic_DNA"/>
</dbReference>
<dbReference type="RefSeq" id="WP_291782094.1">
    <property type="nucleotide sequence ID" value="NZ_CP146369.1"/>
</dbReference>
<evidence type="ECO:0000313" key="7">
    <source>
        <dbReference type="Proteomes" id="UP001363460"/>
    </source>
</evidence>
<keyword evidence="3 5" id="KW-1133">Transmembrane helix</keyword>
<evidence type="ECO:0000256" key="3">
    <source>
        <dbReference type="ARBA" id="ARBA00022989"/>
    </source>
</evidence>
<evidence type="ECO:0000256" key="4">
    <source>
        <dbReference type="ARBA" id="ARBA00023136"/>
    </source>
</evidence>
<organism evidence="6 7">
    <name type="scientific">Brevundimonas olei</name>
    <dbReference type="NCBI Taxonomy" id="657642"/>
    <lineage>
        <taxon>Bacteria</taxon>
        <taxon>Pseudomonadati</taxon>
        <taxon>Pseudomonadota</taxon>
        <taxon>Alphaproteobacteria</taxon>
        <taxon>Caulobacterales</taxon>
        <taxon>Caulobacteraceae</taxon>
        <taxon>Brevundimonas</taxon>
    </lineage>
</organism>
<proteinExistence type="predicted"/>
<feature type="transmembrane region" description="Helical" evidence="5">
    <location>
        <begin position="108"/>
        <end position="128"/>
    </location>
</feature>
<keyword evidence="7" id="KW-1185">Reference proteome</keyword>
<keyword evidence="2 5" id="KW-0812">Transmembrane</keyword>
<protein>
    <submittedName>
        <fullName evidence="6">Disulfide bond formation protein B</fullName>
    </submittedName>
</protein>
<feature type="transmembrane region" description="Helical" evidence="5">
    <location>
        <begin position="70"/>
        <end position="88"/>
    </location>
</feature>
<dbReference type="InterPro" id="IPR023380">
    <property type="entry name" value="DsbB-like_sf"/>
</dbReference>